<dbReference type="HOGENOM" id="CLU_037351_0_0_1"/>
<dbReference type="AlphaFoldDB" id="A0A0C3GFQ7"/>
<feature type="compositionally biased region" description="Basic and acidic residues" evidence="1">
    <location>
        <begin position="348"/>
        <end position="365"/>
    </location>
</feature>
<dbReference type="OrthoDB" id="68483at2759"/>
<dbReference type="EMBL" id="KN832975">
    <property type="protein sequence ID" value="KIM89476.1"/>
    <property type="molecule type" value="Genomic_DNA"/>
</dbReference>
<reference evidence="4" key="2">
    <citation type="submission" date="2015-01" db="EMBL/GenBank/DDBJ databases">
        <title>Evolutionary Origins and Diversification of the Mycorrhizal Mutualists.</title>
        <authorList>
            <consortium name="DOE Joint Genome Institute"/>
            <consortium name="Mycorrhizal Genomics Consortium"/>
            <person name="Kohler A."/>
            <person name="Kuo A."/>
            <person name="Nagy L.G."/>
            <person name="Floudas D."/>
            <person name="Copeland A."/>
            <person name="Barry K.W."/>
            <person name="Cichocki N."/>
            <person name="Veneault-Fourrey C."/>
            <person name="LaButti K."/>
            <person name="Lindquist E.A."/>
            <person name="Lipzen A."/>
            <person name="Lundell T."/>
            <person name="Morin E."/>
            <person name="Murat C."/>
            <person name="Riley R."/>
            <person name="Ohm R."/>
            <person name="Sun H."/>
            <person name="Tunlid A."/>
            <person name="Henrissat B."/>
            <person name="Grigoriev I.V."/>
            <person name="Hibbett D.S."/>
            <person name="Martin F."/>
        </authorList>
    </citation>
    <scope>NUCLEOTIDE SEQUENCE [LARGE SCALE GENOMIC DNA]</scope>
    <source>
        <strain evidence="4">F 1598</strain>
    </source>
</reference>
<evidence type="ECO:0000259" key="2">
    <source>
        <dbReference type="PROSITE" id="PS50011"/>
    </source>
</evidence>
<keyword evidence="4" id="KW-1185">Reference proteome</keyword>
<dbReference type="PROSITE" id="PS00108">
    <property type="entry name" value="PROTEIN_KINASE_ST"/>
    <property type="match status" value="1"/>
</dbReference>
<dbReference type="InterPro" id="IPR000719">
    <property type="entry name" value="Prot_kinase_dom"/>
</dbReference>
<dbReference type="PANTHER" id="PTHR24348">
    <property type="entry name" value="SERINE/THREONINE-PROTEIN KINASE UNC-51-RELATED"/>
    <property type="match status" value="1"/>
</dbReference>
<dbReference type="PROSITE" id="PS50011">
    <property type="entry name" value="PROTEIN_KINASE_DOM"/>
    <property type="match status" value="1"/>
</dbReference>
<dbReference type="GO" id="GO:0005524">
    <property type="term" value="F:ATP binding"/>
    <property type="evidence" value="ECO:0007669"/>
    <property type="project" value="InterPro"/>
</dbReference>
<dbReference type="Pfam" id="PF00069">
    <property type="entry name" value="Pkinase"/>
    <property type="match status" value="1"/>
</dbReference>
<organism evidence="3 4">
    <name type="scientific">Piloderma croceum (strain F 1598)</name>
    <dbReference type="NCBI Taxonomy" id="765440"/>
    <lineage>
        <taxon>Eukaryota</taxon>
        <taxon>Fungi</taxon>
        <taxon>Dikarya</taxon>
        <taxon>Basidiomycota</taxon>
        <taxon>Agaricomycotina</taxon>
        <taxon>Agaricomycetes</taxon>
        <taxon>Agaricomycetidae</taxon>
        <taxon>Atheliales</taxon>
        <taxon>Atheliaceae</taxon>
        <taxon>Piloderma</taxon>
    </lineage>
</organism>
<dbReference type="InterPro" id="IPR008271">
    <property type="entry name" value="Ser/Thr_kinase_AS"/>
</dbReference>
<feature type="domain" description="Protein kinase" evidence="2">
    <location>
        <begin position="27"/>
        <end position="302"/>
    </location>
</feature>
<sequence length="385" mass="44075">MASSPSQPSSRASDIFSLSDQVLSDRLQFVREIGFGNWGSVWLCRPKYKSKSRSADEPARVHDVKIAVKLVHRTNSSTTIARVQSLWNEMKIVRSFKDNPHPSIIPFHSFVITPSYALITMAYLPMLIPVEVEESKAKNWFHSLLSGVEFLHKRGVVHNDIKPANILLNERRVPVFVDFGFAEKYDMKSSEAFYSNLMYGTPEYLSPERARGIPHDTRKSDLWSLGVTFFEILIGRTPFEYSEGEKFSTQEDMERYWVRTLRGKWVGTWKMSKGIEKLLKRMIVPKVDLRCDATDAMTDAYWDGDIEVISHKRSFSAPYTSSLSVTSEKKVTKLVDATLPWSPRSASKNRDKENFIPTPKNKEPKLIFNHSRPKPVATPARGECF</sequence>
<proteinExistence type="predicted"/>
<gene>
    <name evidence="3" type="ORF">PILCRDRAFT_60916</name>
</gene>
<dbReference type="CDD" id="cd14014">
    <property type="entry name" value="STKc_PknB_like"/>
    <property type="match status" value="1"/>
</dbReference>
<dbReference type="Gene3D" id="1.10.510.10">
    <property type="entry name" value="Transferase(Phosphotransferase) domain 1"/>
    <property type="match status" value="1"/>
</dbReference>
<evidence type="ECO:0000313" key="3">
    <source>
        <dbReference type="EMBL" id="KIM89476.1"/>
    </source>
</evidence>
<dbReference type="SUPFAM" id="SSF56112">
    <property type="entry name" value="Protein kinase-like (PK-like)"/>
    <property type="match status" value="1"/>
</dbReference>
<evidence type="ECO:0000313" key="4">
    <source>
        <dbReference type="Proteomes" id="UP000054166"/>
    </source>
</evidence>
<dbReference type="InterPro" id="IPR011009">
    <property type="entry name" value="Kinase-like_dom_sf"/>
</dbReference>
<name>A0A0C3GFQ7_PILCF</name>
<dbReference type="SMART" id="SM00220">
    <property type="entry name" value="S_TKc"/>
    <property type="match status" value="1"/>
</dbReference>
<evidence type="ECO:0000256" key="1">
    <source>
        <dbReference type="SAM" id="MobiDB-lite"/>
    </source>
</evidence>
<feature type="region of interest" description="Disordered" evidence="1">
    <location>
        <begin position="342"/>
        <end position="385"/>
    </location>
</feature>
<dbReference type="Proteomes" id="UP000054166">
    <property type="component" value="Unassembled WGS sequence"/>
</dbReference>
<dbReference type="PANTHER" id="PTHR24348:SF68">
    <property type="entry name" value="SERINE_THREONINE-PROTEIN KINASE ATG1C"/>
    <property type="match status" value="1"/>
</dbReference>
<dbReference type="GO" id="GO:0004674">
    <property type="term" value="F:protein serine/threonine kinase activity"/>
    <property type="evidence" value="ECO:0007669"/>
    <property type="project" value="InterPro"/>
</dbReference>
<protein>
    <recommendedName>
        <fullName evidence="2">Protein kinase domain-containing protein</fullName>
    </recommendedName>
</protein>
<dbReference type="GO" id="GO:0005737">
    <property type="term" value="C:cytoplasm"/>
    <property type="evidence" value="ECO:0007669"/>
    <property type="project" value="TreeGrafter"/>
</dbReference>
<dbReference type="InParanoid" id="A0A0C3GFQ7"/>
<dbReference type="GO" id="GO:0010506">
    <property type="term" value="P:regulation of autophagy"/>
    <property type="evidence" value="ECO:0007669"/>
    <property type="project" value="InterPro"/>
</dbReference>
<reference evidence="3 4" key="1">
    <citation type="submission" date="2014-04" db="EMBL/GenBank/DDBJ databases">
        <authorList>
            <consortium name="DOE Joint Genome Institute"/>
            <person name="Kuo A."/>
            <person name="Tarkka M."/>
            <person name="Buscot F."/>
            <person name="Kohler A."/>
            <person name="Nagy L.G."/>
            <person name="Floudas D."/>
            <person name="Copeland A."/>
            <person name="Barry K.W."/>
            <person name="Cichocki N."/>
            <person name="Veneault-Fourrey C."/>
            <person name="LaButti K."/>
            <person name="Lindquist E.A."/>
            <person name="Lipzen A."/>
            <person name="Lundell T."/>
            <person name="Morin E."/>
            <person name="Murat C."/>
            <person name="Sun H."/>
            <person name="Tunlid A."/>
            <person name="Henrissat B."/>
            <person name="Grigoriev I.V."/>
            <person name="Hibbett D.S."/>
            <person name="Martin F."/>
            <person name="Nordberg H.P."/>
            <person name="Cantor M.N."/>
            <person name="Hua S.X."/>
        </authorList>
    </citation>
    <scope>NUCLEOTIDE SEQUENCE [LARGE SCALE GENOMIC DNA]</scope>
    <source>
        <strain evidence="3 4">F 1598</strain>
    </source>
</reference>
<accession>A0A0C3GFQ7</accession>
<dbReference type="InterPro" id="IPR045269">
    <property type="entry name" value="Atg1-like"/>
</dbReference>
<dbReference type="STRING" id="765440.A0A0C3GFQ7"/>